<feature type="region of interest" description="Disordered" evidence="2">
    <location>
        <begin position="1"/>
        <end position="69"/>
    </location>
</feature>
<reference evidence="3 4" key="1">
    <citation type="journal article" date="2016" name="Mol. Biol. Evol.">
        <title>Comparative Genomics of Early-Diverging Mushroom-Forming Fungi Provides Insights into the Origins of Lignocellulose Decay Capabilities.</title>
        <authorList>
            <person name="Nagy L.G."/>
            <person name="Riley R."/>
            <person name="Tritt A."/>
            <person name="Adam C."/>
            <person name="Daum C."/>
            <person name="Floudas D."/>
            <person name="Sun H."/>
            <person name="Yadav J.S."/>
            <person name="Pangilinan J."/>
            <person name="Larsson K.H."/>
            <person name="Matsuura K."/>
            <person name="Barry K."/>
            <person name="Labutti K."/>
            <person name="Kuo R."/>
            <person name="Ohm R.A."/>
            <person name="Bhattacharya S.S."/>
            <person name="Shirouzu T."/>
            <person name="Yoshinaga Y."/>
            <person name="Martin F.M."/>
            <person name="Grigoriev I.V."/>
            <person name="Hibbett D.S."/>
        </authorList>
    </citation>
    <scope>NUCLEOTIDE SEQUENCE [LARGE SCALE GENOMIC DNA]</scope>
    <source>
        <strain evidence="3 4">HHB12733</strain>
    </source>
</reference>
<organism evidence="3 4">
    <name type="scientific">Calocera cornea HHB12733</name>
    <dbReference type="NCBI Taxonomy" id="1353952"/>
    <lineage>
        <taxon>Eukaryota</taxon>
        <taxon>Fungi</taxon>
        <taxon>Dikarya</taxon>
        <taxon>Basidiomycota</taxon>
        <taxon>Agaricomycotina</taxon>
        <taxon>Dacrymycetes</taxon>
        <taxon>Dacrymycetales</taxon>
        <taxon>Dacrymycetaceae</taxon>
        <taxon>Calocera</taxon>
    </lineage>
</organism>
<keyword evidence="1" id="KW-0175">Coiled coil</keyword>
<evidence type="ECO:0000313" key="4">
    <source>
        <dbReference type="Proteomes" id="UP000076842"/>
    </source>
</evidence>
<feature type="coiled-coil region" evidence="1">
    <location>
        <begin position="219"/>
        <end position="340"/>
    </location>
</feature>
<dbReference type="AlphaFoldDB" id="A0A165FJD0"/>
<accession>A0A165FJD0</accession>
<keyword evidence="4" id="KW-1185">Reference proteome</keyword>
<gene>
    <name evidence="3" type="ORF">CALCODRAFT_509171</name>
</gene>
<evidence type="ECO:0000313" key="3">
    <source>
        <dbReference type="EMBL" id="KZT56836.1"/>
    </source>
</evidence>
<dbReference type="InParanoid" id="A0A165FJD0"/>
<feature type="region of interest" description="Disordered" evidence="2">
    <location>
        <begin position="85"/>
        <end position="215"/>
    </location>
</feature>
<dbReference type="EMBL" id="KV423971">
    <property type="protein sequence ID" value="KZT56836.1"/>
    <property type="molecule type" value="Genomic_DNA"/>
</dbReference>
<dbReference type="STRING" id="1353952.A0A165FJD0"/>
<dbReference type="FunCoup" id="A0A165FJD0">
    <property type="interactions" value="44"/>
</dbReference>
<sequence>MATSASAIPVPVPTPSRPSSRQASLSRPSSRLSLSQSQGPASPTKPLRSPDGPPSAYPNGRSTRRQSSFDQLSVIAAAIGEGESHLPLPVAGSVNGANGALGPPVTIREGLPENFRSPSPLQKQRSGSPTRSISRIPVSSVGHARFLAEDTSLSASTSQQRPASSLSALPSPSLGDPLTPTSLSGEPLSPSPSSPGFGSAFKQARRPSGSGSGNTTKVLAELQAGVSNARNALENTKNQLRTSQRLVAQLTRQNEDLKDGRERMRMENENLNHARRPISPVPARLDADPTLSQVVARKERLLQELLDRARKAEAEAAALKSQLKTDTAASKSQLKEMEKQLLEASTVSQKSHREYITLSESLRGMTGVWKADMDAVRREMHRREETHRREVEEMRAKYESVLGLVQGSKSERTQLDALKQEAHAVDRDLESFLAPQLDQLLKSTSQSESDSAAALRIAQSIQDELNRIRRLMRVGHGPTPSVSGFSASIHPSPATPNLSSISE</sequence>
<protein>
    <recommendedName>
        <fullName evidence="5">SWI5-dependent HO expression protein 3</fullName>
    </recommendedName>
</protein>
<name>A0A165FJD0_9BASI</name>
<feature type="compositionally biased region" description="Polar residues" evidence="2">
    <location>
        <begin position="151"/>
        <end position="161"/>
    </location>
</feature>
<evidence type="ECO:0000256" key="2">
    <source>
        <dbReference type="SAM" id="MobiDB-lite"/>
    </source>
</evidence>
<feature type="compositionally biased region" description="Low complexity" evidence="2">
    <location>
        <begin position="162"/>
        <end position="188"/>
    </location>
</feature>
<feature type="region of interest" description="Disordered" evidence="2">
    <location>
        <begin position="472"/>
        <end position="503"/>
    </location>
</feature>
<evidence type="ECO:0000256" key="1">
    <source>
        <dbReference type="SAM" id="Coils"/>
    </source>
</evidence>
<dbReference type="OrthoDB" id="6088208at2759"/>
<dbReference type="Proteomes" id="UP000076842">
    <property type="component" value="Unassembled WGS sequence"/>
</dbReference>
<feature type="compositionally biased region" description="Low complexity" evidence="2">
    <location>
        <begin position="17"/>
        <end position="38"/>
    </location>
</feature>
<evidence type="ECO:0008006" key="5">
    <source>
        <dbReference type="Google" id="ProtNLM"/>
    </source>
</evidence>
<proteinExistence type="predicted"/>
<feature type="compositionally biased region" description="Polar residues" evidence="2">
    <location>
        <begin position="116"/>
        <end position="133"/>
    </location>
</feature>